<keyword evidence="5" id="KW-1185">Reference proteome</keyword>
<feature type="region of interest" description="Disordered" evidence="3">
    <location>
        <begin position="103"/>
        <end position="130"/>
    </location>
</feature>
<dbReference type="AlphaFoldDB" id="A0AAN9Z1Z2"/>
<name>A0AAN9Z1Z2_9ORTH</name>
<organism evidence="4 5">
    <name type="scientific">Gryllus longicercus</name>
    <dbReference type="NCBI Taxonomy" id="2509291"/>
    <lineage>
        <taxon>Eukaryota</taxon>
        <taxon>Metazoa</taxon>
        <taxon>Ecdysozoa</taxon>
        <taxon>Arthropoda</taxon>
        <taxon>Hexapoda</taxon>
        <taxon>Insecta</taxon>
        <taxon>Pterygota</taxon>
        <taxon>Neoptera</taxon>
        <taxon>Polyneoptera</taxon>
        <taxon>Orthoptera</taxon>
        <taxon>Ensifera</taxon>
        <taxon>Gryllidea</taxon>
        <taxon>Grylloidea</taxon>
        <taxon>Gryllidae</taxon>
        <taxon>Gryllinae</taxon>
        <taxon>Gryllus</taxon>
    </lineage>
</organism>
<evidence type="ECO:0000313" key="4">
    <source>
        <dbReference type="EMBL" id="KAK7792159.1"/>
    </source>
</evidence>
<evidence type="ECO:0000256" key="1">
    <source>
        <dbReference type="ARBA" id="ARBA00008045"/>
    </source>
</evidence>
<dbReference type="GO" id="GO:0051082">
    <property type="term" value="F:unfolded protein binding"/>
    <property type="evidence" value="ECO:0007669"/>
    <property type="project" value="InterPro"/>
</dbReference>
<reference evidence="4 5" key="1">
    <citation type="submission" date="2024-03" db="EMBL/GenBank/DDBJ databases">
        <title>The genome assembly and annotation of the cricket Gryllus longicercus Weissman &amp; Gray.</title>
        <authorList>
            <person name="Szrajer S."/>
            <person name="Gray D."/>
            <person name="Ylla G."/>
        </authorList>
    </citation>
    <scope>NUCLEOTIDE SEQUENCE [LARGE SCALE GENOMIC DNA]</scope>
    <source>
        <strain evidence="4">DAG 2021-001</strain>
        <tissue evidence="4">Whole body minus gut</tissue>
    </source>
</reference>
<gene>
    <name evidence="4" type="ORF">R5R35_007715</name>
</gene>
<evidence type="ECO:0000256" key="2">
    <source>
        <dbReference type="ARBA" id="ARBA00011695"/>
    </source>
</evidence>
<comment type="caution">
    <text evidence="4">The sequence shown here is derived from an EMBL/GenBank/DDBJ whole genome shotgun (WGS) entry which is preliminary data.</text>
</comment>
<protein>
    <recommendedName>
        <fullName evidence="6">Prefoldin subunit</fullName>
    </recommendedName>
</protein>
<evidence type="ECO:0008006" key="6">
    <source>
        <dbReference type="Google" id="ProtNLM"/>
    </source>
</evidence>
<comment type="subunit">
    <text evidence="2">Heterohexamer of two PFD-alpha type and four PFD-beta type subunits.</text>
</comment>
<feature type="compositionally biased region" description="Polar residues" evidence="3">
    <location>
        <begin position="121"/>
        <end position="130"/>
    </location>
</feature>
<dbReference type="EMBL" id="JAZDUA010000467">
    <property type="protein sequence ID" value="KAK7792159.1"/>
    <property type="molecule type" value="Genomic_DNA"/>
</dbReference>
<proteinExistence type="inferred from homology"/>
<dbReference type="Gene3D" id="1.10.287.370">
    <property type="match status" value="1"/>
</dbReference>
<accession>A0AAN9Z1Z2</accession>
<dbReference type="Pfam" id="PF01920">
    <property type="entry name" value="Prefoldin_2"/>
    <property type="match status" value="1"/>
</dbReference>
<dbReference type="GO" id="GO:0006457">
    <property type="term" value="P:protein folding"/>
    <property type="evidence" value="ECO:0007669"/>
    <property type="project" value="InterPro"/>
</dbReference>
<dbReference type="Proteomes" id="UP001378592">
    <property type="component" value="Unassembled WGS sequence"/>
</dbReference>
<dbReference type="GO" id="GO:0016272">
    <property type="term" value="C:prefoldin complex"/>
    <property type="evidence" value="ECO:0007669"/>
    <property type="project" value="InterPro"/>
</dbReference>
<comment type="similarity">
    <text evidence="1">Belongs to the prefoldin subunit beta family.</text>
</comment>
<evidence type="ECO:0000313" key="5">
    <source>
        <dbReference type="Proteomes" id="UP001378592"/>
    </source>
</evidence>
<dbReference type="InterPro" id="IPR002777">
    <property type="entry name" value="PFD_beta-like"/>
</dbReference>
<evidence type="ECO:0000256" key="3">
    <source>
        <dbReference type="SAM" id="MobiDB-lite"/>
    </source>
</evidence>
<dbReference type="InterPro" id="IPR009053">
    <property type="entry name" value="Prefoldin"/>
</dbReference>
<sequence length="130" mass="15688">MNMDDEKPEASFADVERILNRYNEYQTEHAEMISVLERMESELQRTVNDLDSLRQVGEDSYYYRVSGMPKMKVRDVLPYLQQEKMKKEKQIENLRKKIVQHNEEMTEFKRKHMKRMDTKDMPSTSYAETP</sequence>
<dbReference type="SUPFAM" id="SSF46579">
    <property type="entry name" value="Prefoldin"/>
    <property type="match status" value="1"/>
</dbReference>